<evidence type="ECO:0000313" key="2">
    <source>
        <dbReference type="EnsemblMetazoa" id="Aqu2.1.27933_001"/>
    </source>
</evidence>
<dbReference type="InterPro" id="IPR048324">
    <property type="entry name" value="ZSWIM1-3_RNaseH-like"/>
</dbReference>
<feature type="domain" description="ZSWIM1/3 RNaseH-like" evidence="1">
    <location>
        <begin position="101"/>
        <end position="188"/>
    </location>
</feature>
<dbReference type="AlphaFoldDB" id="A0A1X7UJK3"/>
<evidence type="ECO:0000259" key="1">
    <source>
        <dbReference type="Pfam" id="PF21056"/>
    </source>
</evidence>
<dbReference type="Pfam" id="PF21056">
    <property type="entry name" value="ZSWIM1-3_RNaseH-like"/>
    <property type="match status" value="1"/>
</dbReference>
<dbReference type="InParanoid" id="A0A1X7UJK3"/>
<sequence length="265" mass="30162">MTAAKLSDGVTVSAILDSVRDNIERIDSRALSCLQDIHKVMRQYIIAGTKLHETDYGSVSFFVKSMRDQDNNDGTNLILLFKQQSYEQPSDIDDMAKNDFVIGNQTSFQRGMLLQFCPKAICMDSTHNTNAYNFFLIIVLVLHDLGERVFITWIISNGKDAATIRQVLIKKKEKCGGIHTSIFMSDDAENFLNAWRAVFTVRKTRKLVCAGHIDKSCRRGIQGHISSRSKQIEVYSIYASYSVKVKRYHFVYISSNSFLVCQMKI</sequence>
<name>A0A1X7UJK3_AMPQE</name>
<dbReference type="OrthoDB" id="1902038at2759"/>
<organism evidence="2">
    <name type="scientific">Amphimedon queenslandica</name>
    <name type="common">Sponge</name>
    <dbReference type="NCBI Taxonomy" id="400682"/>
    <lineage>
        <taxon>Eukaryota</taxon>
        <taxon>Metazoa</taxon>
        <taxon>Porifera</taxon>
        <taxon>Demospongiae</taxon>
        <taxon>Heteroscleromorpha</taxon>
        <taxon>Haplosclerida</taxon>
        <taxon>Niphatidae</taxon>
        <taxon>Amphimedon</taxon>
    </lineage>
</organism>
<protein>
    <recommendedName>
        <fullName evidence="1">ZSWIM1/3 RNaseH-like domain-containing protein</fullName>
    </recommendedName>
</protein>
<dbReference type="EnsemblMetazoa" id="Aqu2.1.27933_001">
    <property type="protein sequence ID" value="Aqu2.1.27933_001"/>
    <property type="gene ID" value="Aqu2.1.27933"/>
</dbReference>
<accession>A0A1X7UJK3</accession>
<reference evidence="2" key="1">
    <citation type="submission" date="2017-05" db="UniProtKB">
        <authorList>
            <consortium name="EnsemblMetazoa"/>
        </authorList>
    </citation>
    <scope>IDENTIFICATION</scope>
</reference>
<proteinExistence type="predicted"/>